<gene>
    <name evidence="1" type="ORF">RhiirA4_418878</name>
</gene>
<dbReference type="EMBL" id="LLXI01000309">
    <property type="protein sequence ID" value="PKY44240.1"/>
    <property type="molecule type" value="Genomic_DNA"/>
</dbReference>
<comment type="caution">
    <text evidence="1">The sequence shown here is derived from an EMBL/GenBank/DDBJ whole genome shotgun (WGS) entry which is preliminary data.</text>
</comment>
<dbReference type="AlphaFoldDB" id="A0A2I1GC89"/>
<evidence type="ECO:0000313" key="1">
    <source>
        <dbReference type="EMBL" id="PKY44240.1"/>
    </source>
</evidence>
<evidence type="ECO:0000313" key="2">
    <source>
        <dbReference type="Proteomes" id="UP000234323"/>
    </source>
</evidence>
<keyword evidence="2" id="KW-1185">Reference proteome</keyword>
<sequence length="119" mass="13720">MRANCASAFKLRIKVSYIISLKIDGHIYLKLRYKAAENWKRFVPYILFVGDSCGDNGIDIFGPFKEHTLLVQYRRISTGSVCSESREILIYDVSARDLVMKVLEPLGCIKKFSMKKQHK</sequence>
<name>A0A2I1GC89_9GLOM</name>
<reference evidence="1 2" key="1">
    <citation type="submission" date="2015-10" db="EMBL/GenBank/DDBJ databases">
        <title>Genome analyses suggest a sexual origin of heterokaryosis in a supposedly ancient asexual fungus.</title>
        <authorList>
            <person name="Ropars J."/>
            <person name="Sedzielewska K."/>
            <person name="Noel J."/>
            <person name="Charron P."/>
            <person name="Farinelli L."/>
            <person name="Marton T."/>
            <person name="Kruger M."/>
            <person name="Pelin A."/>
            <person name="Brachmann A."/>
            <person name="Corradi N."/>
        </authorList>
    </citation>
    <scope>NUCLEOTIDE SEQUENCE [LARGE SCALE GENOMIC DNA]</scope>
    <source>
        <strain evidence="1 2">A4</strain>
    </source>
</reference>
<dbReference type="Proteomes" id="UP000234323">
    <property type="component" value="Unassembled WGS sequence"/>
</dbReference>
<organism evidence="1 2">
    <name type="scientific">Rhizophagus irregularis</name>
    <dbReference type="NCBI Taxonomy" id="588596"/>
    <lineage>
        <taxon>Eukaryota</taxon>
        <taxon>Fungi</taxon>
        <taxon>Fungi incertae sedis</taxon>
        <taxon>Mucoromycota</taxon>
        <taxon>Glomeromycotina</taxon>
        <taxon>Glomeromycetes</taxon>
        <taxon>Glomerales</taxon>
        <taxon>Glomeraceae</taxon>
        <taxon>Rhizophagus</taxon>
    </lineage>
</organism>
<accession>A0A2I1GC89</accession>
<proteinExistence type="predicted"/>
<protein>
    <submittedName>
        <fullName evidence="1">Uncharacterized protein</fullName>
    </submittedName>
</protein>